<proteinExistence type="predicted"/>
<protein>
    <submittedName>
        <fullName evidence="1">Uncharacterized protein</fullName>
    </submittedName>
</protein>
<evidence type="ECO:0000313" key="1">
    <source>
        <dbReference type="EMBL" id="MBH5144324.1"/>
    </source>
</evidence>
<accession>A0A8I0ZY25</accession>
<sequence length="106" mass="11637">MSTLQIVRFTTHDESIGSAETEIRRVFHAVTAVAPEDMQYLAVRSGSEYFLMLNLADPAANPLLGIDTAAHFRRALPNWTSDNAAPKPFTVVGNYNMLAPAQETSK</sequence>
<evidence type="ECO:0000313" key="2">
    <source>
        <dbReference type="Proteomes" id="UP000627573"/>
    </source>
</evidence>
<comment type="caution">
    <text evidence="1">The sequence shown here is derived from an EMBL/GenBank/DDBJ whole genome shotgun (WGS) entry which is preliminary data.</text>
</comment>
<dbReference type="RefSeq" id="WP_197941293.1">
    <property type="nucleotide sequence ID" value="NZ_JAECSB010000060.1"/>
</dbReference>
<reference evidence="1 2" key="1">
    <citation type="submission" date="2020-12" db="EMBL/GenBank/DDBJ databases">
        <title>Draft genome sequence of furan degrading bacterial strain FUR100.</title>
        <authorList>
            <person name="Woiski C."/>
        </authorList>
    </citation>
    <scope>NUCLEOTIDE SEQUENCE [LARGE SCALE GENOMIC DNA]</scope>
    <source>
        <strain evidence="1 2">FUR100</strain>
    </source>
</reference>
<keyword evidence="2" id="KW-1185">Reference proteome</keyword>
<dbReference type="AlphaFoldDB" id="A0A8I0ZY25"/>
<dbReference type="EMBL" id="JAECSB010000060">
    <property type="protein sequence ID" value="MBH5144324.1"/>
    <property type="molecule type" value="Genomic_DNA"/>
</dbReference>
<name>A0A8I0ZY25_RHOER</name>
<organism evidence="1 2">
    <name type="scientific">Rhodococcus erythropolis</name>
    <name type="common">Arthrobacter picolinophilus</name>
    <dbReference type="NCBI Taxonomy" id="1833"/>
    <lineage>
        <taxon>Bacteria</taxon>
        <taxon>Bacillati</taxon>
        <taxon>Actinomycetota</taxon>
        <taxon>Actinomycetes</taxon>
        <taxon>Mycobacteriales</taxon>
        <taxon>Nocardiaceae</taxon>
        <taxon>Rhodococcus</taxon>
        <taxon>Rhodococcus erythropolis group</taxon>
    </lineage>
</organism>
<gene>
    <name evidence="1" type="ORF">I3517_17040</name>
</gene>
<dbReference type="Proteomes" id="UP000627573">
    <property type="component" value="Unassembled WGS sequence"/>
</dbReference>